<accession>A0A9N8DR32</accession>
<evidence type="ECO:0000313" key="3">
    <source>
        <dbReference type="Proteomes" id="UP001153069"/>
    </source>
</evidence>
<name>A0A9N8DR32_9STRA</name>
<dbReference type="Proteomes" id="UP001153069">
    <property type="component" value="Unassembled WGS sequence"/>
</dbReference>
<protein>
    <submittedName>
        <fullName evidence="2">Uncharacterized protein</fullName>
    </submittedName>
</protein>
<proteinExistence type="predicted"/>
<dbReference type="EMBL" id="CAICTM010000277">
    <property type="protein sequence ID" value="CAB9506775.1"/>
    <property type="molecule type" value="Genomic_DNA"/>
</dbReference>
<feature type="region of interest" description="Disordered" evidence="1">
    <location>
        <begin position="1"/>
        <end position="27"/>
    </location>
</feature>
<comment type="caution">
    <text evidence="2">The sequence shown here is derived from an EMBL/GenBank/DDBJ whole genome shotgun (WGS) entry which is preliminary data.</text>
</comment>
<evidence type="ECO:0000313" key="2">
    <source>
        <dbReference type="EMBL" id="CAB9506775.1"/>
    </source>
</evidence>
<keyword evidence="3" id="KW-1185">Reference proteome</keyword>
<feature type="compositionally biased region" description="Basic residues" evidence="1">
    <location>
        <begin position="1"/>
        <end position="11"/>
    </location>
</feature>
<gene>
    <name evidence="2" type="ORF">SEMRO_278_G106601.1</name>
</gene>
<reference evidence="2" key="1">
    <citation type="submission" date="2020-06" db="EMBL/GenBank/DDBJ databases">
        <authorList>
            <consortium name="Plant Systems Biology data submission"/>
        </authorList>
    </citation>
    <scope>NUCLEOTIDE SEQUENCE</scope>
    <source>
        <strain evidence="2">D6</strain>
    </source>
</reference>
<organism evidence="2 3">
    <name type="scientific">Seminavis robusta</name>
    <dbReference type="NCBI Taxonomy" id="568900"/>
    <lineage>
        <taxon>Eukaryota</taxon>
        <taxon>Sar</taxon>
        <taxon>Stramenopiles</taxon>
        <taxon>Ochrophyta</taxon>
        <taxon>Bacillariophyta</taxon>
        <taxon>Bacillariophyceae</taxon>
        <taxon>Bacillariophycidae</taxon>
        <taxon>Naviculales</taxon>
        <taxon>Naviculaceae</taxon>
        <taxon>Seminavis</taxon>
    </lineage>
</organism>
<sequence length="122" mass="13096">MAGATRQHHLTSKLQGEAVPRRLPDSEFCNNMTAGRAGTVPVEEETTSKFLGLFSRDEKLGGLLQGATFIGRCAEASSSSLAVLCSIMHLYADPTNNDYLLSQPTLPTTTICCRHPRPTGSS</sequence>
<dbReference type="AlphaFoldDB" id="A0A9N8DR32"/>
<evidence type="ECO:0000256" key="1">
    <source>
        <dbReference type="SAM" id="MobiDB-lite"/>
    </source>
</evidence>